<dbReference type="EMBL" id="UZAU01000459">
    <property type="status" value="NOT_ANNOTATED_CDS"/>
    <property type="molecule type" value="Genomic_DNA"/>
</dbReference>
<reference evidence="1" key="1">
    <citation type="submission" date="2018-11" db="EMBL/GenBank/DDBJ databases">
        <authorList>
            <person name="Grassa J C."/>
        </authorList>
    </citation>
    <scope>NUCLEOTIDE SEQUENCE [LARGE SCALE GENOMIC DNA]</scope>
</reference>
<keyword evidence="2" id="KW-1185">Reference proteome</keyword>
<organism evidence="1 2">
    <name type="scientific">Cannabis sativa</name>
    <name type="common">Hemp</name>
    <name type="synonym">Marijuana</name>
    <dbReference type="NCBI Taxonomy" id="3483"/>
    <lineage>
        <taxon>Eukaryota</taxon>
        <taxon>Viridiplantae</taxon>
        <taxon>Streptophyta</taxon>
        <taxon>Embryophyta</taxon>
        <taxon>Tracheophyta</taxon>
        <taxon>Spermatophyta</taxon>
        <taxon>Magnoliopsida</taxon>
        <taxon>eudicotyledons</taxon>
        <taxon>Gunneridae</taxon>
        <taxon>Pentapetalae</taxon>
        <taxon>rosids</taxon>
        <taxon>fabids</taxon>
        <taxon>Rosales</taxon>
        <taxon>Cannabaceae</taxon>
        <taxon>Cannabis</taxon>
    </lineage>
</organism>
<evidence type="ECO:0000313" key="1">
    <source>
        <dbReference type="EnsemblPlants" id="cds.evm.model.05.801"/>
    </source>
</evidence>
<dbReference type="Gramene" id="evm.model.05.801">
    <property type="protein sequence ID" value="cds.evm.model.05.801"/>
    <property type="gene ID" value="evm.TU.05.801"/>
</dbReference>
<reference evidence="1" key="2">
    <citation type="submission" date="2021-03" db="UniProtKB">
        <authorList>
            <consortium name="EnsemblPlants"/>
        </authorList>
    </citation>
    <scope>IDENTIFICATION</scope>
</reference>
<sequence length="129" mass="14429">MGGDDHYFVIMVRTKQSCRRVPPYDPHVAMVATRGQVRIVEEATQPHADVDPKIDQGAESLNAKSDLEEAALVILSALAVRNIILESAIGRHAFSVAWLGILRRTALRQKDKNKSKRQSLYLLRCLPLL</sequence>
<proteinExistence type="predicted"/>
<dbReference type="EnsemblPlants" id="evm.model.05.801">
    <property type="protein sequence ID" value="cds.evm.model.05.801"/>
    <property type="gene ID" value="evm.TU.05.801"/>
</dbReference>
<dbReference type="Proteomes" id="UP000596661">
    <property type="component" value="Chromosome 5"/>
</dbReference>
<evidence type="ECO:0000313" key="2">
    <source>
        <dbReference type="Proteomes" id="UP000596661"/>
    </source>
</evidence>
<protein>
    <submittedName>
        <fullName evidence="1">Uncharacterized protein</fullName>
    </submittedName>
</protein>
<name>A0A803PRX6_CANSA</name>
<dbReference type="AlphaFoldDB" id="A0A803PRX6"/>
<accession>A0A803PRX6</accession>